<keyword evidence="2" id="KW-0808">Transferase</keyword>
<organism evidence="2 3">
    <name type="scientific">Mesorhizobium vachelliae</name>
    <dbReference type="NCBI Taxonomy" id="3072309"/>
    <lineage>
        <taxon>Bacteria</taxon>
        <taxon>Pseudomonadati</taxon>
        <taxon>Pseudomonadota</taxon>
        <taxon>Alphaproteobacteria</taxon>
        <taxon>Hyphomicrobiales</taxon>
        <taxon>Phyllobacteriaceae</taxon>
        <taxon>Mesorhizobium</taxon>
    </lineage>
</organism>
<evidence type="ECO:0000256" key="1">
    <source>
        <dbReference type="SAM" id="Phobius"/>
    </source>
</evidence>
<proteinExistence type="predicted"/>
<gene>
    <name evidence="2" type="ORF">RFM42_22300</name>
</gene>
<comment type="caution">
    <text evidence="2">The sequence shown here is derived from an EMBL/GenBank/DDBJ whole genome shotgun (WGS) entry which is preliminary data.</text>
</comment>
<dbReference type="GO" id="GO:0016301">
    <property type="term" value="F:kinase activity"/>
    <property type="evidence" value="ECO:0007669"/>
    <property type="project" value="UniProtKB-KW"/>
</dbReference>
<accession>A0ABU5A7Q1</accession>
<evidence type="ECO:0000313" key="3">
    <source>
        <dbReference type="Proteomes" id="UP001285154"/>
    </source>
</evidence>
<keyword evidence="1" id="KW-0812">Transmembrane</keyword>
<keyword evidence="1" id="KW-0472">Membrane</keyword>
<dbReference type="Proteomes" id="UP001285154">
    <property type="component" value="Unassembled WGS sequence"/>
</dbReference>
<sequence length="58" mass="6349">MPTLFRFVVTLAVLAGIAYGAMFALAMFVEPRKAEMSIRIPAEKLNPKKTGEALLPAR</sequence>
<feature type="transmembrane region" description="Helical" evidence="1">
    <location>
        <begin position="6"/>
        <end position="29"/>
    </location>
</feature>
<protein>
    <submittedName>
        <fullName evidence="2">Histidine kinase</fullName>
    </submittedName>
</protein>
<keyword evidence="1" id="KW-1133">Transmembrane helix</keyword>
<keyword evidence="3" id="KW-1185">Reference proteome</keyword>
<dbReference type="RefSeq" id="WP_320250834.1">
    <property type="nucleotide sequence ID" value="NZ_JAVIIQ010000009.1"/>
</dbReference>
<evidence type="ECO:0000313" key="2">
    <source>
        <dbReference type="EMBL" id="MDX8533738.1"/>
    </source>
</evidence>
<dbReference type="EMBL" id="JAVIIQ010000009">
    <property type="protein sequence ID" value="MDX8533738.1"/>
    <property type="molecule type" value="Genomic_DNA"/>
</dbReference>
<keyword evidence="2" id="KW-0418">Kinase</keyword>
<reference evidence="2 3" key="1">
    <citation type="submission" date="2023-08" db="EMBL/GenBank/DDBJ databases">
        <title>Implementing the SeqCode for naming new Mesorhizobium species isolated from Vachellia karroo root nodules.</title>
        <authorList>
            <person name="Van Lill M."/>
        </authorList>
    </citation>
    <scope>NUCLEOTIDE SEQUENCE [LARGE SCALE GENOMIC DNA]</scope>
    <source>
        <strain evidence="2 3">VK25D</strain>
    </source>
</reference>
<name>A0ABU5A7Q1_9HYPH</name>